<name>A0A1Q9BSA8_SYMMI</name>
<evidence type="ECO:0000313" key="2">
    <source>
        <dbReference type="EMBL" id="OLP73578.1"/>
    </source>
</evidence>
<protein>
    <submittedName>
        <fullName evidence="2">Uncharacterized protein</fullName>
    </submittedName>
</protein>
<organism evidence="2 3">
    <name type="scientific">Symbiodinium microadriaticum</name>
    <name type="common">Dinoflagellate</name>
    <name type="synonym">Zooxanthella microadriatica</name>
    <dbReference type="NCBI Taxonomy" id="2951"/>
    <lineage>
        <taxon>Eukaryota</taxon>
        <taxon>Sar</taxon>
        <taxon>Alveolata</taxon>
        <taxon>Dinophyceae</taxon>
        <taxon>Suessiales</taxon>
        <taxon>Symbiodiniaceae</taxon>
        <taxon>Symbiodinium</taxon>
    </lineage>
</organism>
<keyword evidence="3" id="KW-1185">Reference proteome</keyword>
<dbReference type="Proteomes" id="UP000186817">
    <property type="component" value="Unassembled WGS sequence"/>
</dbReference>
<proteinExistence type="predicted"/>
<evidence type="ECO:0000313" key="3">
    <source>
        <dbReference type="Proteomes" id="UP000186817"/>
    </source>
</evidence>
<feature type="non-terminal residue" evidence="2">
    <location>
        <position position="49"/>
    </location>
</feature>
<accession>A0A1Q9BSA8</accession>
<sequence length="49" mass="5243">MERAAAASMRGAPVLAPPTPGEGSGQRWHFAMGWRSLRGSSLYLQGARD</sequence>
<dbReference type="EMBL" id="LSRX01005187">
    <property type="protein sequence ID" value="OLP73578.1"/>
    <property type="molecule type" value="Genomic_DNA"/>
</dbReference>
<feature type="region of interest" description="Disordered" evidence="1">
    <location>
        <begin position="1"/>
        <end position="26"/>
    </location>
</feature>
<reference evidence="2 3" key="1">
    <citation type="submission" date="2016-02" db="EMBL/GenBank/DDBJ databases">
        <title>Genome analysis of coral dinoflagellate symbionts highlights evolutionary adaptations to a symbiotic lifestyle.</title>
        <authorList>
            <person name="Aranda M."/>
            <person name="Li Y."/>
            <person name="Liew Y.J."/>
            <person name="Baumgarten S."/>
            <person name="Simakov O."/>
            <person name="Wilson M."/>
            <person name="Piel J."/>
            <person name="Ashoor H."/>
            <person name="Bougouffa S."/>
            <person name="Bajic V.B."/>
            <person name="Ryu T."/>
            <person name="Ravasi T."/>
            <person name="Bayer T."/>
            <person name="Micklem G."/>
            <person name="Kim H."/>
            <person name="Bhak J."/>
            <person name="Lajeunesse T.C."/>
            <person name="Voolstra C.R."/>
        </authorList>
    </citation>
    <scope>NUCLEOTIDE SEQUENCE [LARGE SCALE GENOMIC DNA]</scope>
    <source>
        <strain evidence="2 3">CCMP2467</strain>
    </source>
</reference>
<comment type="caution">
    <text evidence="2">The sequence shown here is derived from an EMBL/GenBank/DDBJ whole genome shotgun (WGS) entry which is preliminary data.</text>
</comment>
<gene>
    <name evidence="2" type="ORF">AK812_SmicGene47138</name>
</gene>
<dbReference type="AlphaFoldDB" id="A0A1Q9BSA8"/>
<evidence type="ECO:0000256" key="1">
    <source>
        <dbReference type="SAM" id="MobiDB-lite"/>
    </source>
</evidence>